<evidence type="ECO:0000256" key="1">
    <source>
        <dbReference type="SAM" id="MobiDB-lite"/>
    </source>
</evidence>
<dbReference type="AlphaFoldDB" id="A0AA85GDE4"/>
<dbReference type="Proteomes" id="UP000050792">
    <property type="component" value="Unassembled WGS sequence"/>
</dbReference>
<dbReference type="WBParaSite" id="SRDH1_88670.1">
    <property type="protein sequence ID" value="SRDH1_88670.1"/>
    <property type="gene ID" value="SRDH1_88670"/>
</dbReference>
<feature type="region of interest" description="Disordered" evidence="1">
    <location>
        <begin position="113"/>
        <end position="133"/>
    </location>
</feature>
<keyword evidence="2" id="KW-1185">Reference proteome</keyword>
<reference evidence="2" key="1">
    <citation type="submission" date="2022-06" db="EMBL/GenBank/DDBJ databases">
        <authorList>
            <person name="Berger JAMES D."/>
            <person name="Berger JAMES D."/>
        </authorList>
    </citation>
    <scope>NUCLEOTIDE SEQUENCE [LARGE SCALE GENOMIC DNA]</scope>
</reference>
<evidence type="ECO:0000313" key="2">
    <source>
        <dbReference type="Proteomes" id="UP000050792"/>
    </source>
</evidence>
<name>A0AA85GDE4_9TREM</name>
<sequence>MMIELERRKPFTDLQIKNRLSKLPVFEQFDFLRGSDILLEKESEITLYLYRKLRGDLDSLLVNIKNELSADVETEVVEEKPLPFDTTTKIGKKLADIAQVFIGNLKRSKETSPAIEDRVKSTTEKKELGKSTREVKPIRDQRATRIKKSGKFANLVISLKDTKQPPVIQSKQILELPEHEQDRKARSYLREKLFDDLGEASRREQEILLEKMKLQAMRFTSESARQQDKIDEKITEAKGRKKIKKEESTDVVVSQLLDKSHQLNEMYQKDRQEHETALAERLQQKQLKSDEKQSSNIDNDKIEENQSKPSDSKRSKLKQRPLPRL</sequence>
<organism evidence="2 3">
    <name type="scientific">Schistosoma rodhaini</name>
    <dbReference type="NCBI Taxonomy" id="6188"/>
    <lineage>
        <taxon>Eukaryota</taxon>
        <taxon>Metazoa</taxon>
        <taxon>Spiralia</taxon>
        <taxon>Lophotrochozoa</taxon>
        <taxon>Platyhelminthes</taxon>
        <taxon>Trematoda</taxon>
        <taxon>Digenea</taxon>
        <taxon>Strigeidida</taxon>
        <taxon>Schistosomatoidea</taxon>
        <taxon>Schistosomatidae</taxon>
        <taxon>Schistosoma</taxon>
    </lineage>
</organism>
<protein>
    <submittedName>
        <fullName evidence="3">Uncharacterized protein</fullName>
    </submittedName>
</protein>
<evidence type="ECO:0000313" key="3">
    <source>
        <dbReference type="WBParaSite" id="SRDH1_88670.1"/>
    </source>
</evidence>
<feature type="compositionally biased region" description="Basic and acidic residues" evidence="1">
    <location>
        <begin position="287"/>
        <end position="314"/>
    </location>
</feature>
<reference evidence="3" key="2">
    <citation type="submission" date="2023-11" db="UniProtKB">
        <authorList>
            <consortium name="WormBaseParasite"/>
        </authorList>
    </citation>
    <scope>IDENTIFICATION</scope>
</reference>
<accession>A0AA85GDE4</accession>
<proteinExistence type="predicted"/>
<feature type="region of interest" description="Disordered" evidence="1">
    <location>
        <begin position="282"/>
        <end position="325"/>
    </location>
</feature>
<feature type="compositionally biased region" description="Basic residues" evidence="1">
    <location>
        <begin position="315"/>
        <end position="325"/>
    </location>
</feature>